<sequence>MPKASKLFNDMTKRVNKLKRKYMNRQLKSEANDPIGYNFDTLNIAAYRLLVHAELEEYIEAKAIEMLSKIKNDVVVNGYNTIYFKNILAIAYQVDEILSITKPFDDTDFKTAVLKIINCAELKVKKNNGIKKGSFIPLALFCGFDESSIDPILLTSLDSYGTRRGSVAHKGARHANNISAPSSEVSDAEKIISLLRFHYYGF</sequence>
<comment type="caution">
    <text evidence="1">The sequence shown here is derived from an EMBL/GenBank/DDBJ whole genome shotgun (WGS) entry which is preliminary data.</text>
</comment>
<dbReference type="EMBL" id="BFXY01000139">
    <property type="protein sequence ID" value="GDH58382.1"/>
    <property type="molecule type" value="Genomic_DNA"/>
</dbReference>
<gene>
    <name evidence="1" type="ORF">BvCmsKKP061_04351</name>
</gene>
<organism evidence="1 2">
    <name type="scientific">Escherichia coli</name>
    <dbReference type="NCBI Taxonomy" id="562"/>
    <lineage>
        <taxon>Bacteria</taxon>
        <taxon>Pseudomonadati</taxon>
        <taxon>Pseudomonadota</taxon>
        <taxon>Gammaproteobacteria</taxon>
        <taxon>Enterobacterales</taxon>
        <taxon>Enterobacteriaceae</taxon>
        <taxon>Escherichia</taxon>
    </lineage>
</organism>
<dbReference type="RefSeq" id="WP_040090146.1">
    <property type="nucleotide sequence ID" value="NZ_BFXY01000139.1"/>
</dbReference>
<evidence type="ECO:0000313" key="1">
    <source>
        <dbReference type="EMBL" id="GDH58382.1"/>
    </source>
</evidence>
<protein>
    <submittedName>
        <fullName evidence="1">Uncharacterized protein</fullName>
    </submittedName>
</protein>
<evidence type="ECO:0000313" key="2">
    <source>
        <dbReference type="Proteomes" id="UP000303027"/>
    </source>
</evidence>
<dbReference type="Proteomes" id="UP000303027">
    <property type="component" value="Unassembled WGS sequence"/>
</dbReference>
<proteinExistence type="predicted"/>
<reference evidence="1 2" key="1">
    <citation type="submission" date="2018-04" db="EMBL/GenBank/DDBJ databases">
        <title>Large scale genomics of bovine and human commensal E. coli to reveal the emerging process of EHEC.</title>
        <authorList>
            <person name="Arimizu Y."/>
            <person name="Ogura Y."/>
        </authorList>
    </citation>
    <scope>NUCLEOTIDE SEQUENCE [LARGE SCALE GENOMIC DNA]</scope>
    <source>
        <strain evidence="1 2">KK-P061</strain>
    </source>
</reference>
<name>A0A4D0BX46_ECOLX</name>
<dbReference type="AlphaFoldDB" id="A0A4D0BX46"/>
<accession>A0A4D0BX46</accession>